<reference evidence="3 4" key="1">
    <citation type="submission" date="2019-03" db="EMBL/GenBank/DDBJ databases">
        <title>Bacillus niacini sp. nov. a Nicotinate-Metabolizing Mesophile Isolated from Soil.</title>
        <authorList>
            <person name="Zhang G."/>
        </authorList>
    </citation>
    <scope>NUCLEOTIDE SEQUENCE [LARGE SCALE GENOMIC DNA]</scope>
    <source>
        <strain evidence="3 4">WN066</strain>
    </source>
</reference>
<evidence type="ECO:0000259" key="2">
    <source>
        <dbReference type="Pfam" id="PF17936"/>
    </source>
</evidence>
<feature type="domain" description="Bacterial Ig" evidence="2">
    <location>
        <begin position="319"/>
        <end position="397"/>
    </location>
</feature>
<feature type="domain" description="Transglycosylase SLT" evidence="1">
    <location>
        <begin position="58"/>
        <end position="159"/>
    </location>
</feature>
<dbReference type="InterPro" id="IPR041498">
    <property type="entry name" value="Big_6"/>
</dbReference>
<dbReference type="Gene3D" id="2.30.30.40">
    <property type="entry name" value="SH3 Domains"/>
    <property type="match status" value="1"/>
</dbReference>
<dbReference type="Proteomes" id="UP000295132">
    <property type="component" value="Unassembled WGS sequence"/>
</dbReference>
<dbReference type="Gene3D" id="1.10.530.10">
    <property type="match status" value="1"/>
</dbReference>
<evidence type="ECO:0000259" key="1">
    <source>
        <dbReference type="Pfam" id="PF01464"/>
    </source>
</evidence>
<evidence type="ECO:0000313" key="4">
    <source>
        <dbReference type="Proteomes" id="UP000295132"/>
    </source>
</evidence>
<dbReference type="SUPFAM" id="SSF53955">
    <property type="entry name" value="Lysozyme-like"/>
    <property type="match status" value="1"/>
</dbReference>
<dbReference type="InterPro" id="IPR008258">
    <property type="entry name" value="Transglycosylase_SLT_dom_1"/>
</dbReference>
<dbReference type="NCBIfam" id="NF033510">
    <property type="entry name" value="Ca_tandemer"/>
    <property type="match status" value="1"/>
</dbReference>
<organism evidence="3 4">
    <name type="scientific">Bacillus salipaludis</name>
    <dbReference type="NCBI Taxonomy" id="2547811"/>
    <lineage>
        <taxon>Bacteria</taxon>
        <taxon>Bacillati</taxon>
        <taxon>Bacillota</taxon>
        <taxon>Bacilli</taxon>
        <taxon>Bacillales</taxon>
        <taxon>Bacillaceae</taxon>
        <taxon>Bacillus</taxon>
    </lineage>
</organism>
<dbReference type="EMBL" id="SMYO01000003">
    <property type="protein sequence ID" value="TDK62958.1"/>
    <property type="molecule type" value="Genomic_DNA"/>
</dbReference>
<proteinExistence type="predicted"/>
<evidence type="ECO:0000313" key="3">
    <source>
        <dbReference type="EMBL" id="TDK62958.1"/>
    </source>
</evidence>
<feature type="domain" description="Bacterial Ig" evidence="2">
    <location>
        <begin position="401"/>
        <end position="478"/>
    </location>
</feature>
<dbReference type="Pfam" id="PF17936">
    <property type="entry name" value="Big_6"/>
    <property type="match status" value="3"/>
</dbReference>
<feature type="domain" description="Bacterial Ig" evidence="2">
    <location>
        <begin position="481"/>
        <end position="558"/>
    </location>
</feature>
<dbReference type="Pfam" id="PF01464">
    <property type="entry name" value="SLT"/>
    <property type="match status" value="1"/>
</dbReference>
<accession>A0A4R5VUV9</accession>
<dbReference type="InterPro" id="IPR013783">
    <property type="entry name" value="Ig-like_fold"/>
</dbReference>
<dbReference type="InterPro" id="IPR023346">
    <property type="entry name" value="Lysozyme-like_dom_sf"/>
</dbReference>
<dbReference type="RefSeq" id="WP_133333308.1">
    <property type="nucleotide sequence ID" value="NZ_SMYO01000003.1"/>
</dbReference>
<dbReference type="Gene3D" id="2.60.40.10">
    <property type="entry name" value="Immunoglobulins"/>
    <property type="match status" value="2"/>
</dbReference>
<sequence>MKSMLLKAGLMTSLIFLGWSYKEASAEMLWPSKCASYEKIVPNKNPSTQHINCLLTSAALDAKIPPEVLKAVAATESDWRQFDSKGQPFKSQDGGIGIMQITNQTAYDQEKLKNDIFYNIQVGVNILNSMYNRTDLPKIYGAGREVIENWYFPVMAYNGTKPVNSPVYWDNGKRNPNAYQEKVFARIKQDSFLNEINLAYFPFTSADFEYNPGSDTNIIFKKKQYTITSQMHASRYYYQKGNKVVVTKDGVRLRSQPSTSSNSTTLRKGTTLIIDGHFTFDKTSSSQNQFVWYPVKYKSTDIKLAGYIPSVYISKKLNAPIVNPVDDHDRDLSGKAPSNVMIQIMNGKMRIGQPKKTDATGYYKITIPVHKAGKTLTVTYKDYLNEVSLSTTIKVIDKTPPAVPIVNKITNKAAIISGKTEAYAKVYVKIAKKTYSAKADRYGKYKVVFPVQNTGTVISVKAKDRANNVGDVRKITVKRVAPNRPTVNTVKYSSKKVTGKTEKHAKVTVKIGSKKYTAKANDYGAYKVNIPQQRAGTKLYVNAKDAKGKVSATKKVNVSK</sequence>
<protein>
    <submittedName>
        <fullName evidence="3">Lytic transglycosylase domain-containing protein</fullName>
    </submittedName>
</protein>
<name>A0A4R5VUV9_9BACI</name>
<dbReference type="CDD" id="cd00254">
    <property type="entry name" value="LT-like"/>
    <property type="match status" value="1"/>
</dbReference>
<gene>
    <name evidence="3" type="ORF">E2K98_05705</name>
</gene>
<comment type="caution">
    <text evidence="3">The sequence shown here is derived from an EMBL/GenBank/DDBJ whole genome shotgun (WGS) entry which is preliminary data.</text>
</comment>
<dbReference type="AlphaFoldDB" id="A0A4R5VUV9"/>